<comment type="caution">
    <text evidence="1">The sequence shown here is derived from an EMBL/GenBank/DDBJ whole genome shotgun (WGS) entry which is preliminary data.</text>
</comment>
<reference evidence="1 2" key="1">
    <citation type="submission" date="2019-05" db="EMBL/GenBank/DDBJ databases">
        <title>Roseovarius bejariae sp. nov., a moderately halophylic bacterium isolated from a saline soil in Rambla Salada (Murcia).</title>
        <authorList>
            <person name="Castro D.J."/>
            <person name="Gomez-Altuve A."/>
            <person name="Reina J.C."/>
            <person name="Rodriguez M."/>
            <person name="Sampedro I."/>
            <person name="Llamas I."/>
            <person name="Martinez-Checa F."/>
        </authorList>
    </citation>
    <scope>NUCLEOTIDE SEQUENCE [LARGE SCALE GENOMIC DNA]</scope>
    <source>
        <strain evidence="1 2">A21</strain>
    </source>
</reference>
<evidence type="ECO:0000313" key="2">
    <source>
        <dbReference type="Proteomes" id="UP000564704"/>
    </source>
</evidence>
<dbReference type="OrthoDB" id="9814782at2"/>
<dbReference type="Gene3D" id="3.30.1360.120">
    <property type="entry name" value="Probable tRNA modification gtpase trme, domain 1"/>
    <property type="match status" value="1"/>
</dbReference>
<gene>
    <name evidence="1" type="ORF">FDP25_13190</name>
</gene>
<dbReference type="Proteomes" id="UP000564704">
    <property type="component" value="Unassembled WGS sequence"/>
</dbReference>
<dbReference type="Gene3D" id="3.30.70.1520">
    <property type="entry name" value="Heterotetrameric sarcosine oxidase"/>
    <property type="match status" value="1"/>
</dbReference>
<evidence type="ECO:0000313" key="1">
    <source>
        <dbReference type="EMBL" id="MRU16391.1"/>
    </source>
</evidence>
<dbReference type="EMBL" id="SZWE01000001">
    <property type="protein sequence ID" value="MRU16391.1"/>
    <property type="molecule type" value="Genomic_DNA"/>
</dbReference>
<dbReference type="Pfam" id="PF04268">
    <property type="entry name" value="SoxG"/>
    <property type="match status" value="1"/>
</dbReference>
<proteinExistence type="predicted"/>
<keyword evidence="2" id="KW-1185">Reference proteome</keyword>
<name>A0A844CM29_9RHOB</name>
<dbReference type="RefSeq" id="WP_154152546.1">
    <property type="nucleotide sequence ID" value="NZ_SZWE01000001.1"/>
</dbReference>
<dbReference type="InterPro" id="IPR027266">
    <property type="entry name" value="TrmE/GcvT-like"/>
</dbReference>
<accession>A0A844CM29</accession>
<protein>
    <submittedName>
        <fullName evidence="1">Sarcosine oxidase subunit gamma</fullName>
    </submittedName>
</protein>
<dbReference type="InterPro" id="IPR007375">
    <property type="entry name" value="SoxG"/>
</dbReference>
<dbReference type="AlphaFoldDB" id="A0A844CM29"/>
<dbReference type="SUPFAM" id="SSF103025">
    <property type="entry name" value="Folate-binding domain"/>
    <property type="match status" value="1"/>
</dbReference>
<sequence>MSNAAVSALNGATVQGFARVEEMGLQGMITLRGDLASDKVKKAVKEATGQDIPATRTINAGEGGAVAWMSPDELLIMVGYDSVTDTLAAIETALQGEHFLAVNVSDARAMFRVTGTGGGVREALAKLCPVDMTPGEFEPGMFRRSRMAQIPAAIWMPDAETVQIVCFRSVAEYTFNLLRDAVAEGGEVGLFS</sequence>
<organism evidence="1 2">
    <name type="scientific">Roseovarius bejariae</name>
    <dbReference type="NCBI Taxonomy" id="2576383"/>
    <lineage>
        <taxon>Bacteria</taxon>
        <taxon>Pseudomonadati</taxon>
        <taxon>Pseudomonadota</taxon>
        <taxon>Alphaproteobacteria</taxon>
        <taxon>Rhodobacterales</taxon>
        <taxon>Roseobacteraceae</taxon>
        <taxon>Roseovarius</taxon>
    </lineage>
</organism>